<dbReference type="Pfam" id="PF00027">
    <property type="entry name" value="cNMP_binding"/>
    <property type="match status" value="1"/>
</dbReference>
<evidence type="ECO:0000313" key="6">
    <source>
        <dbReference type="EMBL" id="QHA01003.1"/>
    </source>
</evidence>
<dbReference type="Proteomes" id="UP000430508">
    <property type="component" value="Chromosome"/>
</dbReference>
<accession>A0A857DJL5</accession>
<dbReference type="AlphaFoldDB" id="A0A857DJL5"/>
<dbReference type="InterPro" id="IPR012318">
    <property type="entry name" value="HTH_CRP"/>
</dbReference>
<dbReference type="Gene3D" id="1.10.10.10">
    <property type="entry name" value="Winged helix-like DNA-binding domain superfamily/Winged helix DNA-binding domain"/>
    <property type="match status" value="1"/>
</dbReference>
<keyword evidence="2" id="KW-0238">DNA-binding</keyword>
<organism evidence="6 7">
    <name type="scientific">Dehalobacter restrictus</name>
    <dbReference type="NCBI Taxonomy" id="55583"/>
    <lineage>
        <taxon>Bacteria</taxon>
        <taxon>Bacillati</taxon>
        <taxon>Bacillota</taxon>
        <taxon>Clostridia</taxon>
        <taxon>Eubacteriales</taxon>
        <taxon>Desulfitobacteriaceae</taxon>
        <taxon>Dehalobacter</taxon>
    </lineage>
</organism>
<dbReference type="SUPFAM" id="SSF46785">
    <property type="entry name" value="Winged helix' DNA-binding domain"/>
    <property type="match status" value="1"/>
</dbReference>
<keyword evidence="3" id="KW-0804">Transcription</keyword>
<feature type="domain" description="Cyclic nucleotide-binding" evidence="4">
    <location>
        <begin position="14"/>
        <end position="128"/>
    </location>
</feature>
<dbReference type="Pfam" id="PF13545">
    <property type="entry name" value="HTH_Crp_2"/>
    <property type="match status" value="1"/>
</dbReference>
<feature type="domain" description="HTH crp-type" evidence="5">
    <location>
        <begin position="148"/>
        <end position="221"/>
    </location>
</feature>
<evidence type="ECO:0000256" key="3">
    <source>
        <dbReference type="ARBA" id="ARBA00023163"/>
    </source>
</evidence>
<dbReference type="InterPro" id="IPR036388">
    <property type="entry name" value="WH-like_DNA-bd_sf"/>
</dbReference>
<dbReference type="RefSeq" id="WP_158208369.1">
    <property type="nucleotide sequence ID" value="NZ_CP046996.1"/>
</dbReference>
<dbReference type="InterPro" id="IPR036390">
    <property type="entry name" value="WH_DNA-bd_sf"/>
</dbReference>
<evidence type="ECO:0000259" key="5">
    <source>
        <dbReference type="PROSITE" id="PS51063"/>
    </source>
</evidence>
<protein>
    <submittedName>
        <fullName evidence="6">Helix-turn-helix domain-containing protein</fullName>
    </submittedName>
</protein>
<evidence type="ECO:0000259" key="4">
    <source>
        <dbReference type="PROSITE" id="PS50042"/>
    </source>
</evidence>
<dbReference type="GO" id="GO:0006355">
    <property type="term" value="P:regulation of DNA-templated transcription"/>
    <property type="evidence" value="ECO:0007669"/>
    <property type="project" value="InterPro"/>
</dbReference>
<dbReference type="Gene3D" id="2.60.120.10">
    <property type="entry name" value="Jelly Rolls"/>
    <property type="match status" value="1"/>
</dbReference>
<dbReference type="SUPFAM" id="SSF51206">
    <property type="entry name" value="cAMP-binding domain-like"/>
    <property type="match status" value="1"/>
</dbReference>
<dbReference type="GO" id="GO:0003677">
    <property type="term" value="F:DNA binding"/>
    <property type="evidence" value="ECO:0007669"/>
    <property type="project" value="UniProtKB-KW"/>
</dbReference>
<evidence type="ECO:0000256" key="2">
    <source>
        <dbReference type="ARBA" id="ARBA00023125"/>
    </source>
</evidence>
<gene>
    <name evidence="6" type="ORF">GQ588_10340</name>
</gene>
<dbReference type="InterPro" id="IPR014710">
    <property type="entry name" value="RmlC-like_jellyroll"/>
</dbReference>
<evidence type="ECO:0000313" key="7">
    <source>
        <dbReference type="Proteomes" id="UP000430508"/>
    </source>
</evidence>
<sequence>MDDINRKQIPRPYMLENFEKIERLEKYLHLARKRIFPKGAIIEAQGENANSILYVKSGCLGVSIGSDDGCTKFLFHVNEKTIGAAINSNEDNSEVQVYAIRKSTVYFFALEDILKIFNEDKQVLLEIIQNILDKTYCLMAKTRDLSYYRPSSRILRFIYNLCISEGKLVDNYYIINTKLTQKTIGDITGTHYVSVSKLFKMLEEQRILKKTKDKIYIYNLSKLASMIDEVLKY</sequence>
<dbReference type="PROSITE" id="PS51063">
    <property type="entry name" value="HTH_CRP_2"/>
    <property type="match status" value="1"/>
</dbReference>
<name>A0A857DJL5_9FIRM</name>
<proteinExistence type="predicted"/>
<dbReference type="EMBL" id="CP046996">
    <property type="protein sequence ID" value="QHA01003.1"/>
    <property type="molecule type" value="Genomic_DNA"/>
</dbReference>
<reference evidence="6 7" key="1">
    <citation type="submission" date="2019-12" db="EMBL/GenBank/DDBJ databases">
        <title>Sequence classification of anaerobic respiratory reductive dehalogenases: First we see many, then we see few.</title>
        <authorList>
            <person name="Molenda O."/>
            <person name="Puentes Jacome L.A."/>
            <person name="Cao X."/>
            <person name="Nesbo C.L."/>
            <person name="Tang S."/>
            <person name="Morson N."/>
            <person name="Patron J."/>
            <person name="Lomheim L."/>
            <person name="Wishart D.S."/>
            <person name="Edwards E.A."/>
        </authorList>
    </citation>
    <scope>NUCLEOTIDE SEQUENCE [LARGE SCALE GENOMIC DNA]</scope>
    <source>
        <strain evidence="6 7">12DCA</strain>
    </source>
</reference>
<dbReference type="CDD" id="cd00038">
    <property type="entry name" value="CAP_ED"/>
    <property type="match status" value="1"/>
</dbReference>
<evidence type="ECO:0000256" key="1">
    <source>
        <dbReference type="ARBA" id="ARBA00023015"/>
    </source>
</evidence>
<dbReference type="InterPro" id="IPR018490">
    <property type="entry name" value="cNMP-bd_dom_sf"/>
</dbReference>
<dbReference type="InterPro" id="IPR000595">
    <property type="entry name" value="cNMP-bd_dom"/>
</dbReference>
<dbReference type="PROSITE" id="PS50042">
    <property type="entry name" value="CNMP_BINDING_3"/>
    <property type="match status" value="1"/>
</dbReference>
<keyword evidence="1" id="KW-0805">Transcription regulation</keyword>